<dbReference type="Pfam" id="PF00588">
    <property type="entry name" value="SpoU_methylase"/>
    <property type="match status" value="1"/>
</dbReference>
<evidence type="ECO:0000256" key="1">
    <source>
        <dbReference type="ARBA" id="ARBA00007228"/>
    </source>
</evidence>
<proteinExistence type="inferred from homology"/>
<dbReference type="PIRSF" id="PIRSF004808">
    <property type="entry name" value="LasT"/>
    <property type="match status" value="1"/>
</dbReference>
<evidence type="ECO:0000313" key="7">
    <source>
        <dbReference type="Proteomes" id="UP000190395"/>
    </source>
</evidence>
<comment type="similarity">
    <text evidence="1">Belongs to the class IV-like SAM-binding methyltransferase superfamily. RNA methyltransferase TrmH family.</text>
</comment>
<keyword evidence="7" id="KW-1185">Reference proteome</keyword>
<keyword evidence="3 6" id="KW-0808">Transferase</keyword>
<dbReference type="GO" id="GO:0002128">
    <property type="term" value="P:tRNA nucleoside ribose methylation"/>
    <property type="evidence" value="ECO:0007669"/>
    <property type="project" value="TreeGrafter"/>
</dbReference>
<reference evidence="6 7" key="1">
    <citation type="submission" date="2017-02" db="EMBL/GenBank/DDBJ databases">
        <authorList>
            <person name="Peterson S.W."/>
        </authorList>
    </citation>
    <scope>NUCLEOTIDE SEQUENCE [LARGE SCALE GENOMIC DNA]</scope>
    <source>
        <strain evidence="6 7">ATCC BAA-909</strain>
    </source>
</reference>
<dbReference type="InterPro" id="IPR029028">
    <property type="entry name" value="Alpha/beta_knot_MTases"/>
</dbReference>
<dbReference type="GO" id="GO:0003723">
    <property type="term" value="F:RNA binding"/>
    <property type="evidence" value="ECO:0007669"/>
    <property type="project" value="InterPro"/>
</dbReference>
<dbReference type="RefSeq" id="WP_078931345.1">
    <property type="nucleotide sequence ID" value="NZ_CAMCOW010000008.1"/>
</dbReference>
<dbReference type="GeneID" id="303367843"/>
<accession>A0A1T4PIP9</accession>
<dbReference type="PANTHER" id="PTHR42786">
    <property type="entry name" value="TRNA/RRNA METHYLTRANSFERASE"/>
    <property type="match status" value="1"/>
</dbReference>
<organism evidence="6 7">
    <name type="scientific">Treponema berlinense</name>
    <dbReference type="NCBI Taxonomy" id="225004"/>
    <lineage>
        <taxon>Bacteria</taxon>
        <taxon>Pseudomonadati</taxon>
        <taxon>Spirochaetota</taxon>
        <taxon>Spirochaetia</taxon>
        <taxon>Spirochaetales</taxon>
        <taxon>Treponemataceae</taxon>
        <taxon>Treponema</taxon>
    </lineage>
</organism>
<dbReference type="PANTHER" id="PTHR42786:SF2">
    <property type="entry name" value="TRNA (CYTIDINE_URIDINE-2'-O-)-METHYLTRANSFERASE TRMJ"/>
    <property type="match status" value="1"/>
</dbReference>
<dbReference type="GO" id="GO:0008173">
    <property type="term" value="F:RNA methyltransferase activity"/>
    <property type="evidence" value="ECO:0007669"/>
    <property type="project" value="InterPro"/>
</dbReference>
<evidence type="ECO:0000259" key="5">
    <source>
        <dbReference type="Pfam" id="PF00588"/>
    </source>
</evidence>
<feature type="domain" description="tRNA/rRNA methyltransferase SpoU type" evidence="5">
    <location>
        <begin position="6"/>
        <end position="162"/>
    </location>
</feature>
<dbReference type="STRING" id="225004.SAMN02745152_01611"/>
<name>A0A1T4PIP9_9SPIR</name>
<protein>
    <submittedName>
        <fullName evidence="6">tRNA/rRNA methyltransferase</fullName>
    </submittedName>
</protein>
<evidence type="ECO:0000256" key="3">
    <source>
        <dbReference type="ARBA" id="ARBA00022679"/>
    </source>
</evidence>
<dbReference type="EMBL" id="FUXC01000009">
    <property type="protein sequence ID" value="SJZ91423.1"/>
    <property type="molecule type" value="Genomic_DNA"/>
</dbReference>
<dbReference type="Gene3D" id="3.40.1280.10">
    <property type="match status" value="1"/>
</dbReference>
<gene>
    <name evidence="6" type="ORF">SAMN02745152_01611</name>
</gene>
<dbReference type="GO" id="GO:0005829">
    <property type="term" value="C:cytosol"/>
    <property type="evidence" value="ECO:0007669"/>
    <property type="project" value="TreeGrafter"/>
</dbReference>
<evidence type="ECO:0000256" key="2">
    <source>
        <dbReference type="ARBA" id="ARBA00022603"/>
    </source>
</evidence>
<evidence type="ECO:0000256" key="4">
    <source>
        <dbReference type="ARBA" id="ARBA00022691"/>
    </source>
</evidence>
<dbReference type="Proteomes" id="UP000190395">
    <property type="component" value="Unassembled WGS sequence"/>
</dbReference>
<dbReference type="InterPro" id="IPR001537">
    <property type="entry name" value="SpoU_MeTrfase"/>
</dbReference>
<dbReference type="InterPro" id="IPR004384">
    <property type="entry name" value="RNA_MeTrfase_TrmJ/LasT"/>
</dbReference>
<keyword evidence="2 6" id="KW-0489">Methyltransferase</keyword>
<dbReference type="SUPFAM" id="SSF75217">
    <property type="entry name" value="alpha/beta knot"/>
    <property type="match status" value="1"/>
</dbReference>
<dbReference type="OrthoDB" id="9806346at2"/>
<sequence>MNLNKIAIVLVNPEESRNVGAVCRAMANNALSDLRIVGLRENFDDEHVRRLAIHAADIWENAKFFNSITEATKDCALSAGTTRRRGKKRKDKLLLPEEFAKLASDVSGTEKSKGQTVAAVFGNERTGLSDEELSECTIGVTIPSSPGFASLNLSHAVQIIAYHFFRTQTKISPGYVPVNLERLDKTVNTISESLKKTGFFKVAGREDMENFWRGILSRASLSEGEASYIEKTFTKIAGLAQKNESAQDQ</sequence>
<dbReference type="CDD" id="cd18093">
    <property type="entry name" value="SpoU-like_TrmJ"/>
    <property type="match status" value="1"/>
</dbReference>
<dbReference type="AlphaFoldDB" id="A0A1T4PIP9"/>
<keyword evidence="4" id="KW-0949">S-adenosyl-L-methionine</keyword>
<evidence type="ECO:0000313" key="6">
    <source>
        <dbReference type="EMBL" id="SJZ91423.1"/>
    </source>
</evidence>
<dbReference type="InterPro" id="IPR029026">
    <property type="entry name" value="tRNA_m1G_MTases_N"/>
</dbReference>